<keyword evidence="1 5" id="KW-0489">Methyltransferase</keyword>
<reference evidence="5" key="1">
    <citation type="submission" date="2020-10" db="EMBL/GenBank/DDBJ databases">
        <title>Ca. Dormibacterota MAGs.</title>
        <authorList>
            <person name="Montgomery K."/>
        </authorList>
    </citation>
    <scope>NUCLEOTIDE SEQUENCE [LARGE SCALE GENOMIC DNA]</scope>
    <source>
        <strain evidence="5">SC8812_S17_10</strain>
    </source>
</reference>
<dbReference type="InterPro" id="IPR013216">
    <property type="entry name" value="Methyltransf_11"/>
</dbReference>
<gene>
    <name evidence="5" type="ORF">JF922_08530</name>
</gene>
<organism evidence="5 6">
    <name type="scientific">Candidatus Nephthysia bennettiae</name>
    <dbReference type="NCBI Taxonomy" id="3127016"/>
    <lineage>
        <taxon>Bacteria</taxon>
        <taxon>Bacillati</taxon>
        <taxon>Candidatus Dormiibacterota</taxon>
        <taxon>Candidatus Dormibacteria</taxon>
        <taxon>Candidatus Dormibacterales</taxon>
        <taxon>Candidatus Dormibacteraceae</taxon>
        <taxon>Candidatus Nephthysia</taxon>
    </lineage>
</organism>
<evidence type="ECO:0000256" key="1">
    <source>
        <dbReference type="ARBA" id="ARBA00022603"/>
    </source>
</evidence>
<dbReference type="PROSITE" id="PS01184">
    <property type="entry name" value="UBIE_2"/>
    <property type="match status" value="1"/>
</dbReference>
<comment type="caution">
    <text evidence="5">The sequence shown here is derived from an EMBL/GenBank/DDBJ whole genome shotgun (WGS) entry which is preliminary data.</text>
</comment>
<evidence type="ECO:0000313" key="5">
    <source>
        <dbReference type="EMBL" id="MBJ7598118.1"/>
    </source>
</evidence>
<keyword evidence="2" id="KW-0808">Transferase</keyword>
<dbReference type="Gene3D" id="3.40.50.150">
    <property type="entry name" value="Vaccinia Virus protein VP39"/>
    <property type="match status" value="1"/>
</dbReference>
<dbReference type="PANTHER" id="PTHR43591:SF24">
    <property type="entry name" value="2-METHOXY-6-POLYPRENYL-1,4-BENZOQUINOL METHYLASE, MITOCHONDRIAL"/>
    <property type="match status" value="1"/>
</dbReference>
<evidence type="ECO:0000313" key="6">
    <source>
        <dbReference type="Proteomes" id="UP000612893"/>
    </source>
</evidence>
<keyword evidence="3" id="KW-0949">S-adenosyl-L-methionine</keyword>
<dbReference type="AlphaFoldDB" id="A0A934K9D2"/>
<dbReference type="Pfam" id="PF08241">
    <property type="entry name" value="Methyltransf_11"/>
    <property type="match status" value="1"/>
</dbReference>
<evidence type="ECO:0000259" key="4">
    <source>
        <dbReference type="Pfam" id="PF08241"/>
    </source>
</evidence>
<dbReference type="GO" id="GO:0032259">
    <property type="term" value="P:methylation"/>
    <property type="evidence" value="ECO:0007669"/>
    <property type="project" value="UniProtKB-KW"/>
</dbReference>
<dbReference type="EMBL" id="JAEKNR010000094">
    <property type="protein sequence ID" value="MBJ7598118.1"/>
    <property type="molecule type" value="Genomic_DNA"/>
</dbReference>
<dbReference type="SUPFAM" id="SSF53335">
    <property type="entry name" value="S-adenosyl-L-methionine-dependent methyltransferases"/>
    <property type="match status" value="1"/>
</dbReference>
<dbReference type="PANTHER" id="PTHR43591">
    <property type="entry name" value="METHYLTRANSFERASE"/>
    <property type="match status" value="1"/>
</dbReference>
<feature type="domain" description="Methyltransferase type 11" evidence="4">
    <location>
        <begin position="44"/>
        <end position="140"/>
    </location>
</feature>
<dbReference type="Proteomes" id="UP000612893">
    <property type="component" value="Unassembled WGS sequence"/>
</dbReference>
<evidence type="ECO:0000256" key="3">
    <source>
        <dbReference type="ARBA" id="ARBA00022691"/>
    </source>
</evidence>
<sequence length="225" mass="24312">MKDDVRASFGPVADRYARSLFHADPERLDEVLELAQPRAGEVALDVATGTGNTALALAPHVGSVVGLDLTPQMLAEAGRQAEARGLANARWVRGDACRLPFGEATFDLYAVRAAPHHFHDLHAALAEAVRVLRPGGRACFVDCSPPEAARDHLHGVETGRDPSHVRSLTLEEWTSRLEAAGLAVEAARRRELDWDFEAWMGNMAVPQERSERLAELVEAARGGGG</sequence>
<protein>
    <submittedName>
        <fullName evidence="5">Methyltransferase domain-containing protein</fullName>
    </submittedName>
</protein>
<dbReference type="CDD" id="cd02440">
    <property type="entry name" value="AdoMet_MTases"/>
    <property type="match status" value="1"/>
</dbReference>
<dbReference type="RefSeq" id="WP_338200861.1">
    <property type="nucleotide sequence ID" value="NZ_JAEKNR010000094.1"/>
</dbReference>
<proteinExistence type="predicted"/>
<dbReference type="InterPro" id="IPR023576">
    <property type="entry name" value="UbiE/COQ5_MeTrFase_CS"/>
</dbReference>
<evidence type="ECO:0000256" key="2">
    <source>
        <dbReference type="ARBA" id="ARBA00022679"/>
    </source>
</evidence>
<name>A0A934K9D2_9BACT</name>
<accession>A0A934K9D2</accession>
<keyword evidence="6" id="KW-1185">Reference proteome</keyword>
<dbReference type="GO" id="GO:0008757">
    <property type="term" value="F:S-adenosylmethionine-dependent methyltransferase activity"/>
    <property type="evidence" value="ECO:0007669"/>
    <property type="project" value="InterPro"/>
</dbReference>
<feature type="non-terminal residue" evidence="5">
    <location>
        <position position="225"/>
    </location>
</feature>
<dbReference type="InterPro" id="IPR029063">
    <property type="entry name" value="SAM-dependent_MTases_sf"/>
</dbReference>